<evidence type="ECO:0000259" key="2">
    <source>
        <dbReference type="PROSITE" id="PS50035"/>
    </source>
</evidence>
<sequence>MFSIFQHILRQRVHFKIIVFDLKTTYLGSSNLIGLGMKAVNTGNLDSGVLSSNRNFVKTPSNNSTASGRAPAARAAKDKRSAGTRLK</sequence>
<evidence type="ECO:0000256" key="1">
    <source>
        <dbReference type="SAM" id="MobiDB-lite"/>
    </source>
</evidence>
<reference evidence="3 4" key="1">
    <citation type="submission" date="2020-01" db="EMBL/GenBank/DDBJ databases">
        <title>Complete genome sequence of a human oral phylogroup 1 Treponema sp. strain ATCC 700766, originally isolated from periodontitis dental plaque.</title>
        <authorList>
            <person name="Chan Y."/>
            <person name="Huo Y.-B."/>
            <person name="Yu X.-L."/>
            <person name="Zeng H."/>
            <person name="Leung W.-K."/>
            <person name="Watt R.M."/>
        </authorList>
    </citation>
    <scope>NUCLEOTIDE SEQUENCE [LARGE SCALE GENOMIC DNA]</scope>
    <source>
        <strain evidence="3 4">OMZ 804</strain>
    </source>
</reference>
<dbReference type="PROSITE" id="PS50035">
    <property type="entry name" value="PLD"/>
    <property type="match status" value="1"/>
</dbReference>
<dbReference type="Proteomes" id="UP000464374">
    <property type="component" value="Chromosome"/>
</dbReference>
<feature type="domain" description="PLD phosphodiesterase" evidence="2">
    <location>
        <begin position="9"/>
        <end position="32"/>
    </location>
</feature>
<evidence type="ECO:0000313" key="4">
    <source>
        <dbReference type="Proteomes" id="UP000464374"/>
    </source>
</evidence>
<proteinExistence type="predicted"/>
<feature type="region of interest" description="Disordered" evidence="1">
    <location>
        <begin position="56"/>
        <end position="87"/>
    </location>
</feature>
<dbReference type="AlphaFoldDB" id="A0A6P1Y0L8"/>
<dbReference type="GO" id="GO:0003824">
    <property type="term" value="F:catalytic activity"/>
    <property type="evidence" value="ECO:0007669"/>
    <property type="project" value="InterPro"/>
</dbReference>
<accession>A0A6P1Y0L8</accession>
<protein>
    <recommendedName>
        <fullName evidence="2">PLD phosphodiesterase domain-containing protein</fullName>
    </recommendedName>
</protein>
<dbReference type="InterPro" id="IPR001736">
    <property type="entry name" value="PLipase_D/transphosphatidylase"/>
</dbReference>
<gene>
    <name evidence="3" type="ORF">GWP43_07510</name>
</gene>
<feature type="compositionally biased region" description="Polar residues" evidence="1">
    <location>
        <begin position="56"/>
        <end position="65"/>
    </location>
</feature>
<organism evidence="3 4">
    <name type="scientific">Treponema vincentii</name>
    <dbReference type="NCBI Taxonomy" id="69710"/>
    <lineage>
        <taxon>Bacteria</taxon>
        <taxon>Pseudomonadati</taxon>
        <taxon>Spirochaetota</taxon>
        <taxon>Spirochaetia</taxon>
        <taxon>Spirochaetales</taxon>
        <taxon>Treponemataceae</taxon>
        <taxon>Treponema</taxon>
    </lineage>
</organism>
<dbReference type="KEGG" id="trz:GWP43_07510"/>
<name>A0A6P1Y0L8_9SPIR</name>
<evidence type="ECO:0000313" key="3">
    <source>
        <dbReference type="EMBL" id="QHX43318.1"/>
    </source>
</evidence>
<dbReference type="RefSeq" id="WP_162663646.1">
    <property type="nucleotide sequence ID" value="NZ_CP048020.1"/>
</dbReference>
<dbReference type="GO" id="GO:0006793">
    <property type="term" value="P:phosphorus metabolic process"/>
    <property type="evidence" value="ECO:0007669"/>
    <property type="project" value="UniProtKB-ARBA"/>
</dbReference>
<dbReference type="EMBL" id="CP048020">
    <property type="protein sequence ID" value="QHX43318.1"/>
    <property type="molecule type" value="Genomic_DNA"/>
</dbReference>